<gene>
    <name evidence="1" type="ORF">NOO_LOCUS9892</name>
</gene>
<dbReference type="EMBL" id="UYRW01005178">
    <property type="protein sequence ID" value="VDM93581.1"/>
    <property type="molecule type" value="Genomic_DNA"/>
</dbReference>
<protein>
    <submittedName>
        <fullName evidence="1 3">Uncharacterized protein</fullName>
    </submittedName>
</protein>
<dbReference type="WBParaSite" id="nOo.2.0.1.t09892-RA">
    <property type="protein sequence ID" value="nOo.2.0.1.t09892-RA"/>
    <property type="gene ID" value="nOo.2.0.1.g09892"/>
</dbReference>
<dbReference type="STRING" id="42157.A0A182EP36"/>
<evidence type="ECO:0000313" key="3">
    <source>
        <dbReference type="WBParaSite" id="nOo.2.0.1.t09892-RA"/>
    </source>
</evidence>
<organism evidence="3">
    <name type="scientific">Onchocerca ochengi</name>
    <name type="common">Filarial nematode worm</name>
    <dbReference type="NCBI Taxonomy" id="42157"/>
    <lineage>
        <taxon>Eukaryota</taxon>
        <taxon>Metazoa</taxon>
        <taxon>Ecdysozoa</taxon>
        <taxon>Nematoda</taxon>
        <taxon>Chromadorea</taxon>
        <taxon>Rhabditida</taxon>
        <taxon>Spirurina</taxon>
        <taxon>Spiruromorpha</taxon>
        <taxon>Filarioidea</taxon>
        <taxon>Onchocercidae</taxon>
        <taxon>Onchocerca</taxon>
    </lineage>
</organism>
<name>A0A182EP36_ONCOC</name>
<reference evidence="1 2" key="2">
    <citation type="submission" date="2018-08" db="EMBL/GenBank/DDBJ databases">
        <authorList>
            <person name="Laetsch R D."/>
            <person name="Stevens L."/>
            <person name="Kumar S."/>
            <person name="Blaxter L. M."/>
        </authorList>
    </citation>
    <scope>NUCLEOTIDE SEQUENCE [LARGE SCALE GENOMIC DNA]</scope>
</reference>
<dbReference type="AlphaFoldDB" id="A0A182EP36"/>
<evidence type="ECO:0000313" key="2">
    <source>
        <dbReference type="Proteomes" id="UP000271087"/>
    </source>
</evidence>
<reference evidence="3" key="1">
    <citation type="submission" date="2016-06" db="UniProtKB">
        <authorList>
            <consortium name="WormBaseParasite"/>
        </authorList>
    </citation>
    <scope>IDENTIFICATION</scope>
</reference>
<proteinExistence type="predicted"/>
<accession>A0A182EP36</accession>
<dbReference type="OrthoDB" id="5814911at2759"/>
<evidence type="ECO:0000313" key="1">
    <source>
        <dbReference type="EMBL" id="VDM93581.1"/>
    </source>
</evidence>
<keyword evidence="2" id="KW-1185">Reference proteome</keyword>
<sequence length="110" mass="12867">MRCGFCDCFGPFLSNRKKNDLDAPLDQNALNRCLELVQAHEARHDNLLKSSEHHRPLISTVYETCIPYRNTTVHPPEQPPYNRNYWLGTPPPSYRSIEMQKEQDQIRSLL</sequence>
<dbReference type="Proteomes" id="UP000271087">
    <property type="component" value="Unassembled WGS sequence"/>
</dbReference>